<dbReference type="PANTHER" id="PTHR46743">
    <property type="entry name" value="TEICHOIC ACIDS EXPORT ATP-BINDING PROTEIN TAGH"/>
    <property type="match status" value="1"/>
</dbReference>
<evidence type="ECO:0000313" key="6">
    <source>
        <dbReference type="EMBL" id="MEI7037518.1"/>
    </source>
</evidence>
<keyword evidence="2" id="KW-0813">Transport</keyword>
<dbReference type="CDD" id="cd03220">
    <property type="entry name" value="ABC_KpsT_Wzt"/>
    <property type="match status" value="1"/>
</dbReference>
<evidence type="ECO:0000256" key="4">
    <source>
        <dbReference type="ARBA" id="ARBA00022840"/>
    </source>
</evidence>
<dbReference type="InterPro" id="IPR029439">
    <property type="entry name" value="Wzt_C"/>
</dbReference>
<dbReference type="Pfam" id="PF00005">
    <property type="entry name" value="ABC_tran"/>
    <property type="match status" value="1"/>
</dbReference>
<evidence type="ECO:0000256" key="2">
    <source>
        <dbReference type="ARBA" id="ARBA00022448"/>
    </source>
</evidence>
<reference evidence="6 7" key="1">
    <citation type="journal article" date="2014" name="Int. J. Syst. Evol. Microbiol.">
        <title>Fulvimonas yonginensis sp. nov., isolated from greenhouse soil, and emended description of the genus Fulvimonas.</title>
        <authorList>
            <person name="Ahn J.H."/>
            <person name="Kim S.J."/>
            <person name="Weon H.Y."/>
            <person name="Hong S.B."/>
            <person name="Seok S.J."/>
            <person name="Kwon S.W."/>
        </authorList>
    </citation>
    <scope>NUCLEOTIDE SEQUENCE [LARGE SCALE GENOMIC DNA]</scope>
    <source>
        <strain evidence="6 7">KACC 16952</strain>
    </source>
</reference>
<organism evidence="6 7">
    <name type="scientific">Fulvimonas yonginensis</name>
    <dbReference type="NCBI Taxonomy" id="1495200"/>
    <lineage>
        <taxon>Bacteria</taxon>
        <taxon>Pseudomonadati</taxon>
        <taxon>Pseudomonadota</taxon>
        <taxon>Gammaproteobacteria</taxon>
        <taxon>Lysobacterales</taxon>
        <taxon>Rhodanobacteraceae</taxon>
        <taxon>Fulvimonas</taxon>
    </lineage>
</organism>
<evidence type="ECO:0000256" key="3">
    <source>
        <dbReference type="ARBA" id="ARBA00022741"/>
    </source>
</evidence>
<evidence type="ECO:0000313" key="7">
    <source>
        <dbReference type="Proteomes" id="UP001381174"/>
    </source>
</evidence>
<dbReference type="EMBL" id="JBBBNY010000009">
    <property type="protein sequence ID" value="MEI7037518.1"/>
    <property type="molecule type" value="Genomic_DNA"/>
</dbReference>
<evidence type="ECO:0000256" key="1">
    <source>
        <dbReference type="ARBA" id="ARBA00005417"/>
    </source>
</evidence>
<evidence type="ECO:0000259" key="5">
    <source>
        <dbReference type="PROSITE" id="PS50893"/>
    </source>
</evidence>
<gene>
    <name evidence="6" type="ORF">WAT24_12175</name>
</gene>
<dbReference type="RefSeq" id="WP_336808152.1">
    <property type="nucleotide sequence ID" value="NZ_JBBBNY010000009.1"/>
</dbReference>
<dbReference type="Gene3D" id="3.40.50.300">
    <property type="entry name" value="P-loop containing nucleotide triphosphate hydrolases"/>
    <property type="match status" value="1"/>
</dbReference>
<comment type="similarity">
    <text evidence="1">Belongs to the ABC transporter superfamily.</text>
</comment>
<dbReference type="InterPro" id="IPR027417">
    <property type="entry name" value="P-loop_NTPase"/>
</dbReference>
<dbReference type="Proteomes" id="UP001381174">
    <property type="component" value="Unassembled WGS sequence"/>
</dbReference>
<dbReference type="SUPFAM" id="SSF52540">
    <property type="entry name" value="P-loop containing nucleoside triphosphate hydrolases"/>
    <property type="match status" value="1"/>
</dbReference>
<dbReference type="InterPro" id="IPR003593">
    <property type="entry name" value="AAA+_ATPase"/>
</dbReference>
<keyword evidence="3" id="KW-0547">Nucleotide-binding</keyword>
<dbReference type="PANTHER" id="PTHR46743:SF2">
    <property type="entry name" value="TEICHOIC ACIDS EXPORT ATP-BINDING PROTEIN TAGH"/>
    <property type="match status" value="1"/>
</dbReference>
<dbReference type="GO" id="GO:0005524">
    <property type="term" value="F:ATP binding"/>
    <property type="evidence" value="ECO:0007669"/>
    <property type="project" value="UniProtKB-KW"/>
</dbReference>
<accession>A0ABU8JEA5</accession>
<dbReference type="SMART" id="SM00382">
    <property type="entry name" value="AAA"/>
    <property type="match status" value="1"/>
</dbReference>
<dbReference type="InterPro" id="IPR050683">
    <property type="entry name" value="Bact_Polysacc_Export_ATP-bd"/>
</dbReference>
<dbReference type="Gene3D" id="2.70.50.60">
    <property type="entry name" value="abc- transporter (atp binding component) like domain"/>
    <property type="match status" value="1"/>
</dbReference>
<keyword evidence="4 6" id="KW-0067">ATP-binding</keyword>
<name>A0ABU8JEA5_9GAMM</name>
<dbReference type="CDD" id="cd10147">
    <property type="entry name" value="Wzt_C-like"/>
    <property type="match status" value="1"/>
</dbReference>
<keyword evidence="7" id="KW-1185">Reference proteome</keyword>
<dbReference type="Pfam" id="PF14524">
    <property type="entry name" value="Wzt_C"/>
    <property type="match status" value="1"/>
</dbReference>
<protein>
    <submittedName>
        <fullName evidence="6">ABC transporter ATP-binding protein</fullName>
    </submittedName>
</protein>
<dbReference type="InterPro" id="IPR003439">
    <property type="entry name" value="ABC_transporter-like_ATP-bd"/>
</dbReference>
<dbReference type="InterPro" id="IPR015860">
    <property type="entry name" value="ABC_transpr_TagH-like"/>
</dbReference>
<comment type="caution">
    <text evidence="6">The sequence shown here is derived from an EMBL/GenBank/DDBJ whole genome shotgun (WGS) entry which is preliminary data.</text>
</comment>
<dbReference type="PROSITE" id="PS50893">
    <property type="entry name" value="ABC_TRANSPORTER_2"/>
    <property type="match status" value="1"/>
</dbReference>
<feature type="domain" description="ABC transporter" evidence="5">
    <location>
        <begin position="27"/>
        <end position="250"/>
    </location>
</feature>
<sequence>MSSEVSIRVSEVGKCFPIYARPHHRLLQMLSVGEAKHRWYNEFHALSRVSFEIHKGETVGIMGRNGSGKSTLLQIICGTLAPSSGQVEVNGRVAALLELGAGFNPEFTGRENVFLNGTLLGLSRQEIEAKLDEILAFADIGQFVDQPVKSYSSGMYIRLAFAVAINVSPDILVVDEALSVGDEAFQRKCFARIEKIRNQGATILFVSHSAGTVLELCNRAIMLDGGELLAVGAPKEVVSRYQKLLYAPTEMAEGIRERYRKELHVSVMSSGAEPSRPIAHDGIALAPTSDVPDAYYDPGLRSRSELRFESQGAAVEDPHLETLGGQRVNVVRSGTEYVFCYTAAFNRPSTGVRFGMLIKSVSGLELGGGVTSSSLDAIDVVEPGSSITVRFRFRCLLAPGTYFLNAGIRGRIGEEETFLDRVVDATIFRVLPDPGRLATGFVDFHVQPQIEILASGGVS</sequence>
<proteinExistence type="inferred from homology"/>